<accession>A0A0B7AWH7</accession>
<dbReference type="EMBL" id="HACG01038097">
    <property type="protein sequence ID" value="CEK84962.1"/>
    <property type="molecule type" value="Transcribed_RNA"/>
</dbReference>
<sequence length="50" mass="5737">TSHSLDPTTNFLKSWVSKHFAHWTPKNIDLANEQKQKLADEIAKQSTMLV</sequence>
<protein>
    <submittedName>
        <fullName evidence="1">Uncharacterized protein</fullName>
    </submittedName>
</protein>
<gene>
    <name evidence="1" type="primary">ORF145484</name>
</gene>
<dbReference type="AlphaFoldDB" id="A0A0B7AWH7"/>
<reference evidence="1" key="1">
    <citation type="submission" date="2014-12" db="EMBL/GenBank/DDBJ databases">
        <title>Insight into the proteome of Arion vulgaris.</title>
        <authorList>
            <person name="Aradska J."/>
            <person name="Bulat T."/>
            <person name="Smidak R."/>
            <person name="Sarate P."/>
            <person name="Gangsoo J."/>
            <person name="Sialana F."/>
            <person name="Bilban M."/>
            <person name="Lubec G."/>
        </authorList>
    </citation>
    <scope>NUCLEOTIDE SEQUENCE</scope>
    <source>
        <tissue evidence="1">Skin</tissue>
    </source>
</reference>
<evidence type="ECO:0000313" key="1">
    <source>
        <dbReference type="EMBL" id="CEK84962.1"/>
    </source>
</evidence>
<feature type="non-terminal residue" evidence="1">
    <location>
        <position position="1"/>
    </location>
</feature>
<name>A0A0B7AWH7_9EUPU</name>
<organism evidence="1">
    <name type="scientific">Arion vulgaris</name>
    <dbReference type="NCBI Taxonomy" id="1028688"/>
    <lineage>
        <taxon>Eukaryota</taxon>
        <taxon>Metazoa</taxon>
        <taxon>Spiralia</taxon>
        <taxon>Lophotrochozoa</taxon>
        <taxon>Mollusca</taxon>
        <taxon>Gastropoda</taxon>
        <taxon>Heterobranchia</taxon>
        <taxon>Euthyneura</taxon>
        <taxon>Panpulmonata</taxon>
        <taxon>Eupulmonata</taxon>
        <taxon>Stylommatophora</taxon>
        <taxon>Helicina</taxon>
        <taxon>Arionoidea</taxon>
        <taxon>Arionidae</taxon>
        <taxon>Arion</taxon>
    </lineage>
</organism>
<proteinExistence type="predicted"/>